<reference evidence="1 2" key="1">
    <citation type="submission" date="2018-08" db="EMBL/GenBank/DDBJ databases">
        <title>Fibrisoma montanum sp. nov., isolated from Danxia mountain soil.</title>
        <authorList>
            <person name="Huang Y."/>
        </authorList>
    </citation>
    <scope>NUCLEOTIDE SEQUENCE [LARGE SCALE GENOMIC DNA]</scope>
    <source>
        <strain evidence="1 2">HYT19</strain>
    </source>
</reference>
<gene>
    <name evidence="1" type="ORF">DYU11_18275</name>
</gene>
<accession>A0A418M647</accession>
<sequence length="118" mass="13872">MDGKVIRFYPNQNRPIQPMDMLTIDDLKAAGFVEYQYWGVQHNQQCVVTDPNRLVHKSAAEWCKGKHQFQREHPVIQHELGNGWIARWGAMTFHLKNEVAFWRFMKTFGYPLPIDAAQ</sequence>
<protein>
    <submittedName>
        <fullName evidence="1">Uncharacterized protein</fullName>
    </submittedName>
</protein>
<organism evidence="1 2">
    <name type="scientific">Fibrisoma montanum</name>
    <dbReference type="NCBI Taxonomy" id="2305895"/>
    <lineage>
        <taxon>Bacteria</taxon>
        <taxon>Pseudomonadati</taxon>
        <taxon>Bacteroidota</taxon>
        <taxon>Cytophagia</taxon>
        <taxon>Cytophagales</taxon>
        <taxon>Spirosomataceae</taxon>
        <taxon>Fibrisoma</taxon>
    </lineage>
</organism>
<dbReference type="Proteomes" id="UP000283523">
    <property type="component" value="Unassembled WGS sequence"/>
</dbReference>
<keyword evidence="2" id="KW-1185">Reference proteome</keyword>
<dbReference type="EMBL" id="QXED01000005">
    <property type="protein sequence ID" value="RIV21353.1"/>
    <property type="molecule type" value="Genomic_DNA"/>
</dbReference>
<proteinExistence type="predicted"/>
<evidence type="ECO:0000313" key="1">
    <source>
        <dbReference type="EMBL" id="RIV21353.1"/>
    </source>
</evidence>
<name>A0A418M647_9BACT</name>
<comment type="caution">
    <text evidence="1">The sequence shown here is derived from an EMBL/GenBank/DDBJ whole genome shotgun (WGS) entry which is preliminary data.</text>
</comment>
<dbReference type="AlphaFoldDB" id="A0A418M647"/>
<evidence type="ECO:0000313" key="2">
    <source>
        <dbReference type="Proteomes" id="UP000283523"/>
    </source>
</evidence>